<dbReference type="SUPFAM" id="SSF54631">
    <property type="entry name" value="CBS-domain pair"/>
    <property type="match status" value="1"/>
</dbReference>
<name>A0A284VT22_9EURY</name>
<keyword evidence="3" id="KW-0486">Methionine biosynthesis</keyword>
<keyword evidence="2 4" id="KW-0129">CBS domain</keyword>
<evidence type="ECO:0000313" key="7">
    <source>
        <dbReference type="Proteomes" id="UP000218615"/>
    </source>
</evidence>
<dbReference type="PANTHER" id="PTHR43080:SF2">
    <property type="entry name" value="CBS DOMAIN-CONTAINING PROTEIN"/>
    <property type="match status" value="1"/>
</dbReference>
<dbReference type="Gene3D" id="3.10.580.10">
    <property type="entry name" value="CBS-domain"/>
    <property type="match status" value="1"/>
</dbReference>
<keyword evidence="7" id="KW-1185">Reference proteome</keyword>
<sequence length="134" mass="14758">MKKSIFLKDIMTKRVVTVASTLSIREIAKIMVRDGVSGVAVTSPERGVVGIVSECDVVYHFGKMNWGLLTAEEIMTPYVEAITPETTLEHAAEVMQKKQIHRLLVMDRDLSEPQMPAGIVSACDIVKEIGSENV</sequence>
<dbReference type="OrthoDB" id="85195at2157"/>
<accession>A0A284VT22</accession>
<feature type="domain" description="CBS" evidence="5">
    <location>
        <begin position="75"/>
        <end position="134"/>
    </location>
</feature>
<evidence type="ECO:0000259" key="5">
    <source>
        <dbReference type="PROSITE" id="PS51371"/>
    </source>
</evidence>
<organism evidence="6 7">
    <name type="scientific">Candidatus Methanoperedens nitratireducens</name>
    <dbReference type="NCBI Taxonomy" id="1392998"/>
    <lineage>
        <taxon>Archaea</taxon>
        <taxon>Methanobacteriati</taxon>
        <taxon>Methanobacteriota</taxon>
        <taxon>Stenosarchaea group</taxon>
        <taxon>Methanomicrobia</taxon>
        <taxon>Methanosarcinales</taxon>
        <taxon>ANME-2 cluster</taxon>
        <taxon>Candidatus Methanoperedentaceae</taxon>
        <taxon>Candidatus Methanoperedens</taxon>
    </lineage>
</organism>
<gene>
    <name evidence="6" type="ORF">MNV_70005</name>
</gene>
<evidence type="ECO:0000256" key="3">
    <source>
        <dbReference type="ARBA" id="ARBA00023167"/>
    </source>
</evidence>
<dbReference type="AlphaFoldDB" id="A0A284VT22"/>
<protein>
    <recommendedName>
        <fullName evidence="5">CBS domain-containing protein</fullName>
    </recommendedName>
</protein>
<evidence type="ECO:0000256" key="4">
    <source>
        <dbReference type="PROSITE-ProRule" id="PRU00703"/>
    </source>
</evidence>
<evidence type="ECO:0000256" key="2">
    <source>
        <dbReference type="ARBA" id="ARBA00023122"/>
    </source>
</evidence>
<dbReference type="EMBL" id="FZMP01000218">
    <property type="protein sequence ID" value="SNQ62333.1"/>
    <property type="molecule type" value="Genomic_DNA"/>
</dbReference>
<dbReference type="RefSeq" id="WP_096206913.1">
    <property type="nucleotide sequence ID" value="NZ_FZMP01000218.1"/>
</dbReference>
<reference evidence="7" key="1">
    <citation type="submission" date="2017-06" db="EMBL/GenBank/DDBJ databases">
        <authorList>
            <person name="Cremers G."/>
        </authorList>
    </citation>
    <scope>NUCLEOTIDE SEQUENCE [LARGE SCALE GENOMIC DNA]</scope>
</reference>
<dbReference type="InterPro" id="IPR000644">
    <property type="entry name" value="CBS_dom"/>
</dbReference>
<dbReference type="SMART" id="SM00116">
    <property type="entry name" value="CBS"/>
    <property type="match status" value="2"/>
</dbReference>
<dbReference type="Pfam" id="PF00571">
    <property type="entry name" value="CBS"/>
    <property type="match status" value="2"/>
</dbReference>
<dbReference type="InterPro" id="IPR051257">
    <property type="entry name" value="Diverse_CBS-Domain"/>
</dbReference>
<feature type="domain" description="CBS" evidence="5">
    <location>
        <begin position="11"/>
        <end position="68"/>
    </location>
</feature>
<dbReference type="PROSITE" id="PS51371">
    <property type="entry name" value="CBS"/>
    <property type="match status" value="2"/>
</dbReference>
<dbReference type="InterPro" id="IPR046342">
    <property type="entry name" value="CBS_dom_sf"/>
</dbReference>
<evidence type="ECO:0000256" key="1">
    <source>
        <dbReference type="ARBA" id="ARBA00022605"/>
    </source>
</evidence>
<proteinExistence type="predicted"/>
<dbReference type="GO" id="GO:0009086">
    <property type="term" value="P:methionine biosynthetic process"/>
    <property type="evidence" value="ECO:0007669"/>
    <property type="project" value="UniProtKB-KW"/>
</dbReference>
<dbReference type="Proteomes" id="UP000218615">
    <property type="component" value="Unassembled WGS sequence"/>
</dbReference>
<keyword evidence="1" id="KW-0028">Amino-acid biosynthesis</keyword>
<dbReference type="PANTHER" id="PTHR43080">
    <property type="entry name" value="CBS DOMAIN-CONTAINING PROTEIN CBSX3, MITOCHONDRIAL"/>
    <property type="match status" value="1"/>
</dbReference>
<evidence type="ECO:0000313" key="6">
    <source>
        <dbReference type="EMBL" id="SNQ62333.1"/>
    </source>
</evidence>